<evidence type="ECO:0000259" key="23">
    <source>
        <dbReference type="PROSITE" id="PS51590"/>
    </source>
</evidence>
<feature type="domain" description="Mononegavirus-type SAM-dependent 2'-O-MTase" evidence="23">
    <location>
        <begin position="1744"/>
        <end position="1941"/>
    </location>
</feature>
<comment type="catalytic activity">
    <reaction evidence="18 21">
        <text>a 5'-end (5'-triphosphoguanosine)-adenylyl-adenylyl-cytidylyl-adenosine in mRNA + S-adenosyl-L-methionine = a 5'-end (5'-triphosphoguanosine)-(2'-O-methyladenylyl)-adenylyl-cytidylyl-adenosine in mRNA + S-adenosyl-L-homocysteine + H(+)</text>
        <dbReference type="Rhea" id="RHEA:65380"/>
        <dbReference type="Rhea" id="RHEA-COMP:16797"/>
        <dbReference type="Rhea" id="RHEA-COMP:16801"/>
        <dbReference type="ChEBI" id="CHEBI:15378"/>
        <dbReference type="ChEBI" id="CHEBI:57856"/>
        <dbReference type="ChEBI" id="CHEBI:59789"/>
        <dbReference type="ChEBI" id="CHEBI:156482"/>
        <dbReference type="ChEBI" id="CHEBI:156484"/>
    </reaction>
</comment>
<dbReference type="GO" id="GO:0003968">
    <property type="term" value="F:RNA-directed RNA polymerase activity"/>
    <property type="evidence" value="ECO:0007669"/>
    <property type="project" value="UniProtKB-KW"/>
</dbReference>
<comment type="similarity">
    <text evidence="2 21">Belongs to the paramyxovirus L protein family.</text>
</comment>
<proteinExistence type="inferred from homology"/>
<evidence type="ECO:0000256" key="21">
    <source>
        <dbReference type="PIRNR" id="PIRNR000830"/>
    </source>
</evidence>
<evidence type="ECO:0000256" key="14">
    <source>
        <dbReference type="ARBA" id="ARBA00023042"/>
    </source>
</evidence>
<evidence type="ECO:0000256" key="6">
    <source>
        <dbReference type="ARBA" id="ARBA00022679"/>
    </source>
</evidence>
<dbReference type="Pfam" id="PF14318">
    <property type="entry name" value="Mononeg_mRNAcap"/>
    <property type="match status" value="1"/>
</dbReference>
<dbReference type="InterPro" id="IPR026890">
    <property type="entry name" value="Mononeg_mRNAcap"/>
</dbReference>
<keyword evidence="10" id="KW-0378">Hydrolase</keyword>
<comment type="catalytic activity">
    <reaction evidence="16">
        <text>a 5'-end triphospho-adenylyl-adenylyl-cytidylyl-adenosine in mRNA + GDP + H(+) = a 5'-end (5'-triphosphoguanosine)-adenylyl-adenylyl-cytidylyl-adenosine in mRNA + diphosphate</text>
        <dbReference type="Rhea" id="RHEA:65436"/>
        <dbReference type="Rhea" id="RHEA-COMP:16797"/>
        <dbReference type="Rhea" id="RHEA-COMP:16799"/>
        <dbReference type="ChEBI" id="CHEBI:15378"/>
        <dbReference type="ChEBI" id="CHEBI:33019"/>
        <dbReference type="ChEBI" id="CHEBI:58189"/>
        <dbReference type="ChEBI" id="CHEBI:156484"/>
        <dbReference type="ChEBI" id="CHEBI:156503"/>
        <dbReference type="EC" id="2.7.7.88"/>
    </reaction>
</comment>
<evidence type="ECO:0000256" key="7">
    <source>
        <dbReference type="ARBA" id="ARBA00022691"/>
    </source>
</evidence>
<evidence type="ECO:0000256" key="16">
    <source>
        <dbReference type="ARBA" id="ARBA00024494"/>
    </source>
</evidence>
<comment type="function">
    <text evidence="1 21">RNA-directed RNA polymerase that catalyzes the replication of viral genomic RNA. The template is composed of the viral RNA tightly encapsidated by the nucleoprotein (N). The replicase mode is dependent on intracellular N protein concentration. In this mode, the polymerase replicates the whole viral genome without recognizing transcriptional signals, and the replicated genome is not caped or polyadenylated.</text>
</comment>
<evidence type="ECO:0000256" key="1">
    <source>
        <dbReference type="ARBA" id="ARBA00003132"/>
    </source>
</evidence>
<keyword evidence="7 21" id="KW-0949">S-adenosyl-L-methionine</keyword>
<sequence length="2159" mass="245232">MSDFEADDDLDDLFKGISKPYIPEYHSQSPIRDSSRKEFMRYFSYCTSLVESEKAKAKSVDKRLRDTNHPLVEALLDGSVCAMMGWKEPPTLTTGSEALYGEILSGSLWASELTWREKYLKSFQLDADCANRTLKANISMATGWLVDSADTNSLVQKITSFVPSTDLIKLAENRARWESYRTAMAEFNPSYARPFITSPLGKKRAPLFWATRDLMLVPHGTSVYIFDYQQVMMLTDTITSRHLTVLACELYYKAGLTHLPRSTIMHGIYAWGDRVLTERKNDAYSLIKKYEPIAMASFLDRWEDLEVCRSFWAQLLNAADSDEDRQEMTLLFEVFRKCETPNQLGELFRCFRQFGHPTVNEAEGAETQQKRTREPAPVHEEKQRLVMGAFCRNFVRQWIKVHGAWPKCHLDTSRQVSKNFQNLVARRLMMWPEYEQRIPLSDWAAITFEDLFTFDDFIDFTELLNDKAISPDRHHFFEVYSRDQIREVLDYHKSATPQNRRLLFEVLTRPKVSFKDIRLLIQNGLIKTAWLIVGLCAKERELKEKARLFSILVMEMRMYFSVTEKNLALKVLKYVEGQTMTISEAELTKRMYAVTAPKEDARTVRVIMSLDFDKFNQSWSRESTEPFFRMFDSMFATPNLYSYTHRFFEQAFFYLSSRLNPPAYLRRDVGNVALEDAIAMKDIFQDSETTWQGQKGGLEGLRQKGWTIIIMGALYAVEYEQGISSSILGQGDNQVLVMNFPVPSYLECNAEQYVRDHPDHLCAAIRRYQAHLKDMCEGLGMTLKLDETWVSQNLMNYGKELIHKGHALTQELHKLSRNFPESNDSYPMIDTQIASVFSSAHTAAGKSVTPVLPYYIAVMECHRVLRVAMDASAGEESVRKLVQSEGADPNENTLFLMTLMPTDFGGYPVMPFTDFMYRGHPDPLTSHLVWLKEVAAEDPTAKRILGWVASLEGMKEEITTEDQLRLIQDPLCLNFSNPVSYTSYVRNLLESRVREVVKNEELQKVFQKNPSNTRAAMVNYLWKVEPCFPRVLGELFRNSVEGYVMSILAKFSDMKTIKGLLSSKQTHELVNTLGSANTKKLIAVSKLCHRINQNEFYGALTIQAGKVNCADFVFNTWRCTTVLAQYLREKSWNRAIEGSTTPHPLEQFRHHAGGSSDCVEHGTFQPEYITYSVLPLPEGAGTGGFSGRASLCFHRGPYTPYSGSSTTEKLSQGMLAFSKVERGVSAGQRLVRILDWICDKASTLCPFVHELVGTRTDIPIEILEFAVGKNYGGCLTHRFRDATLRHDARPNFRPNMSTSVRMSSDNMGQYSRGADNYTMHFQGAFLATHAILTTIEAFPDLSKVISKQVFHQHVKCLSCCKKIEDRPLMSTEPIPPLLRADGCALVHSSISDLESRLVWDGAAKDVYVKPFEIGTIPSHARKFAAQAVATILVSLQTGSLDATSQGVLSIPDPIRHDPSLTVGVIMKLGVTALLGGLARLWLAENVRYLAREIVEQKEDPMVVISASLMSTRLSLWSVIIPQLLVPEIRDELILSMGRPPGNIDATWNGAGLGKFLARKMVMIIKDMVVRKDLQIPILCSGPGFTPIRLLKLWFISMILSHYWGNWGLIYKECGVVRNKLVGLAEQGTLKMSQFMLFYEETRKELTRLPPFLISGIKISSVGAELWTQPGAIPERVITPRYTQMKTVDHAVRVIRSLKEISYPIEVELGPPRLSVVTHELPEWGGIAETIPEGPHPERDDHKYRLLGIYSTGMYKVLHITAKEGLEGISCSMHMAEGGAGMAAAVHLTHGTKDCIFNTKLDIERSVSQRYAGYLPAELVRFKKSLTVHGNVLCAEYGGDLCDEEYFSKLKKLVPTCPPVELVTMDAEWPGTFPAPVAFSLACRMGEICSILPEDTLMIFKTFCKTPEIAARQVCILSHTVREMRIVVPFGSSHESREVYIVGRTKGPLSPISHAERTRSSHLDLEKVTERFREVRAERKHSLPFQSRSREQWLTATVNMEQLGFQSNLHSSFAKLVGQQETIELTRSNLKECAKSAVANTRSGFRLALKATSALYQGKQTSIIQREQLQKHMALNTQLNQQLEWWVNAQLVVDVLEKGETEYQKFLSASHYSVHTNDLQVFTYKVDPEEWCSRYARSMNHLIGHLEFRLKWWPKNRILV</sequence>
<evidence type="ECO:0000259" key="22">
    <source>
        <dbReference type="PROSITE" id="PS50526"/>
    </source>
</evidence>
<comment type="function">
    <text evidence="21">RNA-directed RNA polymerase that catalyzes the transcription of viral mRNAs, their capping and polyadenylation. The template is composed of the viral RNA tightly encapsidated by the nucleoprotein (N). The viral polymerase binds to the genomic RNA at the 3' leader promoter, and transcribes subsequently all viral mRNAs with a decreasing efficiency. The first gene is the most transcribed, and the last the least transcribed. The viral phosphoprotein acts as a processivity factor. Capping is concomitant with initiation of mRNA transcription. Indeed, a GDP polyribonucleotidyl transferase (PRNTase) adds the cap structure when the nascent RNA chain length has reached few nucleotides. Ribose 2'-O methylation of viral mRNA cap precedes and facilitates subsequent guanine-N-7 methylation, both activities being carried by the viral polymerase. Polyadenylation of mRNAs occur by a stuttering mechanism at a slipery stop site present at the end viral genes. After finishing transcription of a mRNA, the polymerase can resume transcription of the downstream gene.</text>
</comment>
<dbReference type="EC" id="2.7.7.88" evidence="21"/>
<keyword evidence="15" id="KW-0511">Multifunctional enzyme</keyword>
<evidence type="ECO:0000256" key="11">
    <source>
        <dbReference type="ARBA" id="ARBA00022840"/>
    </source>
</evidence>
<evidence type="ECO:0000313" key="24">
    <source>
        <dbReference type="EMBL" id="QNM37835.1"/>
    </source>
</evidence>
<evidence type="ECO:0000256" key="3">
    <source>
        <dbReference type="ARBA" id="ARBA00022484"/>
    </source>
</evidence>
<dbReference type="Pfam" id="PF00946">
    <property type="entry name" value="Mononeg_RNA_pol"/>
    <property type="match status" value="1"/>
</dbReference>
<dbReference type="EMBL" id="MN714688">
    <property type="protein sequence ID" value="QNM37835.1"/>
    <property type="molecule type" value="Genomic_RNA"/>
</dbReference>
<evidence type="ECO:0000256" key="9">
    <source>
        <dbReference type="ARBA" id="ARBA00022741"/>
    </source>
</evidence>
<comment type="catalytic activity">
    <reaction evidence="21">
        <text>RNA(n) + a ribonucleoside 5'-triphosphate = RNA(n+1) + diphosphate</text>
        <dbReference type="Rhea" id="RHEA:21248"/>
        <dbReference type="Rhea" id="RHEA-COMP:14527"/>
        <dbReference type="Rhea" id="RHEA-COMP:17342"/>
        <dbReference type="ChEBI" id="CHEBI:33019"/>
        <dbReference type="ChEBI" id="CHEBI:61557"/>
        <dbReference type="ChEBI" id="CHEBI:140395"/>
        <dbReference type="EC" id="2.7.7.48"/>
    </reaction>
</comment>
<dbReference type="EC" id="2.7.7.48" evidence="21"/>
<organism evidence="24">
    <name type="scientific">Frankliniella occidentalis associated mononegavirales virus 1</name>
    <dbReference type="NCBI Taxonomy" id="2767249"/>
    <lineage>
        <taxon>Viruses</taxon>
        <taxon>Riboviria</taxon>
        <taxon>Orthornavirae</taxon>
        <taxon>Negarnaviricota</taxon>
        <taxon>Haploviricotina</taxon>
        <taxon>Monjiviricetes</taxon>
        <taxon>Mononegavirales</taxon>
        <taxon>Lispiviridae</taxon>
        <taxon>Weflthvirus</taxon>
        <taxon>Weflthvirus itaense</taxon>
    </lineage>
</organism>
<dbReference type="PROSITE" id="PS51590">
    <property type="entry name" value="SAM_MT_MNV_L"/>
    <property type="match status" value="1"/>
</dbReference>
<keyword evidence="8 21" id="KW-0548">Nucleotidyltransferase</keyword>
<dbReference type="GO" id="GO:0004482">
    <property type="term" value="F:mRNA 5'-cap (guanine-N7-)-methyltransferase activity"/>
    <property type="evidence" value="ECO:0007669"/>
    <property type="project" value="InterPro"/>
</dbReference>
<keyword evidence="9 21" id="KW-0547">Nucleotide-binding</keyword>
<dbReference type="InterPro" id="IPR039530">
    <property type="entry name" value="L_methyltransferase_rhabdo"/>
</dbReference>
<evidence type="ECO:0000256" key="19">
    <source>
        <dbReference type="ARBA" id="ARBA00047370"/>
    </source>
</evidence>
<evidence type="ECO:0000256" key="17">
    <source>
        <dbReference type="ARBA" id="ARBA00024499"/>
    </source>
</evidence>
<keyword evidence="5 21" id="KW-0507">mRNA processing</keyword>
<dbReference type="InterPro" id="IPR014023">
    <property type="entry name" value="Mononeg_RNA_pol_cat"/>
</dbReference>
<accession>A0A7G9IRA3</accession>
<keyword evidence="13 21" id="KW-0693">Viral RNA replication</keyword>
<evidence type="ECO:0000256" key="15">
    <source>
        <dbReference type="ARBA" id="ARBA00023268"/>
    </source>
</evidence>
<evidence type="ECO:0000256" key="13">
    <source>
        <dbReference type="ARBA" id="ARBA00022953"/>
    </source>
</evidence>
<dbReference type="GO" id="GO:0005524">
    <property type="term" value="F:ATP binding"/>
    <property type="evidence" value="ECO:0007669"/>
    <property type="project" value="UniProtKB-KW"/>
</dbReference>
<dbReference type="GO" id="GO:0016787">
    <property type="term" value="F:hydrolase activity"/>
    <property type="evidence" value="ECO:0007669"/>
    <property type="project" value="UniProtKB-KW"/>
</dbReference>
<dbReference type="PROSITE" id="PS50526">
    <property type="entry name" value="RDRP_SSRNA_NEG_NONSEG"/>
    <property type="match status" value="1"/>
</dbReference>
<dbReference type="Pfam" id="PF14314">
    <property type="entry name" value="Methyltrans_Mon_2nd"/>
    <property type="match status" value="1"/>
</dbReference>
<comment type="subcellular location">
    <subcellularLocation>
        <location evidence="21">Virion</location>
    </subcellularLocation>
    <subcellularLocation>
        <location evidence="21">Host cytoplasm</location>
    </subcellularLocation>
</comment>
<keyword evidence="14 21" id="KW-0506">mRNA capping</keyword>
<keyword evidence="11 21" id="KW-0067">ATP-binding</keyword>
<evidence type="ECO:0000256" key="20">
    <source>
        <dbReference type="ARBA" id="ARBA00048548"/>
    </source>
</evidence>
<dbReference type="InterPro" id="IPR016269">
    <property type="entry name" value="RNA-dir_pol_paramyxovirus"/>
</dbReference>
<dbReference type="GO" id="GO:0030430">
    <property type="term" value="C:host cell cytoplasm"/>
    <property type="evidence" value="ECO:0007669"/>
    <property type="project" value="UniProtKB-SubCell"/>
</dbReference>
<keyword evidence="12 21" id="KW-0946">Virion</keyword>
<dbReference type="GO" id="GO:0044423">
    <property type="term" value="C:virion component"/>
    <property type="evidence" value="ECO:0007669"/>
    <property type="project" value="UniProtKB-KW"/>
</dbReference>
<evidence type="ECO:0000256" key="8">
    <source>
        <dbReference type="ARBA" id="ARBA00022695"/>
    </source>
</evidence>
<keyword evidence="6 21" id="KW-0808">Transferase</keyword>
<protein>
    <recommendedName>
        <fullName evidence="21">RNA-directed RNA polymerase L</fullName>
        <shortName evidence="21">Protein L</shortName>
    </recommendedName>
    <alternativeName>
        <fullName evidence="21">Large structural protein</fullName>
    </alternativeName>
    <alternativeName>
        <fullName evidence="21">Replicase</fullName>
    </alternativeName>
    <alternativeName>
        <fullName evidence="21">Transcriptase</fullName>
    </alternativeName>
    <domain>
        <recommendedName>
            <fullName evidence="21">RNA-directed RNA polymerase</fullName>
            <ecNumber evidence="21">2.7.7.48</ecNumber>
        </recommendedName>
    </domain>
    <domain>
        <recommendedName>
            <fullName evidence="21">GTP phosphohydrolase</fullName>
            <ecNumber evidence="21">3.6.1.-</ecNumber>
        </recommendedName>
    </domain>
    <domain>
        <recommendedName>
            <fullName evidence="21">GDP polyribonucleotidyltransferase</fullName>
            <ecNumber evidence="21">2.7.7.88</ecNumber>
        </recommendedName>
        <alternativeName>
            <fullName evidence="21">PRNTase</fullName>
        </alternativeName>
    </domain>
    <domain>
        <recommendedName>
            <fullName evidence="21">mRNA (nucleoside-2'-O-)-methyltransferase</fullName>
            <shortName evidence="21">N1-2'-O-MTase</shortName>
            <ecNumber evidence="21">2.1.1.-</ecNumber>
        </recommendedName>
    </domain>
    <domain>
        <recommendedName>
            <fullName evidence="21">mRNA (guanine-N(7)-)-methyltransferase</fullName>
            <shortName evidence="21">G-N7-MTase</shortName>
        </recommendedName>
    </domain>
</protein>
<evidence type="ECO:0000256" key="10">
    <source>
        <dbReference type="ARBA" id="ARBA00022801"/>
    </source>
</evidence>
<evidence type="ECO:0000256" key="4">
    <source>
        <dbReference type="ARBA" id="ARBA00022603"/>
    </source>
</evidence>
<keyword evidence="4 21" id="KW-0489">Methyltransferase</keyword>
<feature type="domain" description="RdRp catalytic" evidence="22">
    <location>
        <begin position="604"/>
        <end position="805"/>
    </location>
</feature>
<comment type="catalytic activity">
    <reaction evidence="19">
        <text>a 5'-end (5'-triphosphoguanosine)-adenylyl-adenylyl-cytidylyl-adenosine in mRNA + 2 S-adenosyl-L-methionine = a 5'-end (N(7)-methyl 5'-triphosphoguanosine)-(2'-O-methyladenylyl)-adenylyl-cytidylyl-adenosine in mRNA + 2 S-adenosyl-L-homocysteine + H(+)</text>
        <dbReference type="Rhea" id="RHEA:65376"/>
        <dbReference type="Rhea" id="RHEA-COMP:16797"/>
        <dbReference type="Rhea" id="RHEA-COMP:16798"/>
        <dbReference type="ChEBI" id="CHEBI:15378"/>
        <dbReference type="ChEBI" id="CHEBI:57856"/>
        <dbReference type="ChEBI" id="CHEBI:59789"/>
        <dbReference type="ChEBI" id="CHEBI:156483"/>
        <dbReference type="ChEBI" id="CHEBI:156484"/>
        <dbReference type="EC" id="2.1.1.375"/>
    </reaction>
</comment>
<keyword evidence="21" id="KW-1035">Host cytoplasm</keyword>
<keyword evidence="3 21" id="KW-0696">RNA-directed RNA polymerase</keyword>
<evidence type="ECO:0000256" key="12">
    <source>
        <dbReference type="ARBA" id="ARBA00022844"/>
    </source>
</evidence>
<comment type="catalytic activity">
    <reaction evidence="17 21">
        <text>a 5'-end (5'-triphosphoguanosine)-(2'-O-methyladenylyl)-adenylyl-cytidylyl-adenosine in mRNA + S-adenosyl-L-methionine = a 5'-end (N(7)-methyl 5'-triphosphoguanosine)-(2'-O-methyladenylyl)-adenylyl-cytidylyl-adenosine in mRNA + S-adenosyl-L-homocysteine</text>
        <dbReference type="Rhea" id="RHEA:65440"/>
        <dbReference type="Rhea" id="RHEA-COMP:16798"/>
        <dbReference type="Rhea" id="RHEA-COMP:16801"/>
        <dbReference type="ChEBI" id="CHEBI:57856"/>
        <dbReference type="ChEBI" id="CHEBI:59789"/>
        <dbReference type="ChEBI" id="CHEBI:156482"/>
        <dbReference type="ChEBI" id="CHEBI:156483"/>
    </reaction>
</comment>
<evidence type="ECO:0000256" key="18">
    <source>
        <dbReference type="ARBA" id="ARBA00047332"/>
    </source>
</evidence>
<evidence type="ECO:0000256" key="5">
    <source>
        <dbReference type="ARBA" id="ARBA00022664"/>
    </source>
</evidence>
<dbReference type="PIRSF" id="PIRSF000830">
    <property type="entry name" value="RNA_pol_ParamyxoV"/>
    <property type="match status" value="1"/>
</dbReference>
<comment type="catalytic activity">
    <reaction evidence="20 21">
        <text>GTP + H2O = GDP + phosphate + H(+)</text>
        <dbReference type="Rhea" id="RHEA:19669"/>
        <dbReference type="ChEBI" id="CHEBI:15377"/>
        <dbReference type="ChEBI" id="CHEBI:15378"/>
        <dbReference type="ChEBI" id="CHEBI:37565"/>
        <dbReference type="ChEBI" id="CHEBI:43474"/>
        <dbReference type="ChEBI" id="CHEBI:58189"/>
    </reaction>
</comment>
<reference evidence="24" key="1">
    <citation type="submission" date="2019-11" db="EMBL/GenBank/DDBJ databases">
        <title>Complexity of the virome associated to tospovirus-transmitting thrips species.</title>
        <authorList>
            <person name="Chiapello M."/>
            <person name="Bosco L."/>
            <person name="Ciuffo M."/>
            <person name="Ottati S."/>
            <person name="Vallino M."/>
            <person name="Salem N."/>
            <person name="Rosa C."/>
            <person name="Tavella L."/>
            <person name="Turina M."/>
        </authorList>
    </citation>
    <scope>NUCLEOTIDE SEQUENCE</scope>
    <source>
        <strain evidence="24">Tamono2</strain>
    </source>
</reference>
<dbReference type="InterPro" id="IPR025786">
    <property type="entry name" value="Mononega_L_MeTrfase"/>
</dbReference>
<dbReference type="EC" id="2.1.1.-" evidence="21"/>
<dbReference type="EC" id="3.6.1.-" evidence="21"/>
<evidence type="ECO:0000256" key="2">
    <source>
        <dbReference type="ARBA" id="ARBA00007934"/>
    </source>
</evidence>
<name>A0A7G9IRA3_9MONO</name>